<evidence type="ECO:0000313" key="2">
    <source>
        <dbReference type="Proteomes" id="UP000008888"/>
    </source>
</evidence>
<dbReference type="OrthoDB" id="7594887at2"/>
<dbReference type="KEGG" id="mmt:Metme_4417"/>
<dbReference type="RefSeq" id="WP_013820973.1">
    <property type="nucleotide sequence ID" value="NC_015572.1"/>
</dbReference>
<evidence type="ECO:0000313" key="1">
    <source>
        <dbReference type="EMBL" id="AEG02760.1"/>
    </source>
</evidence>
<name>G0A3Y8_METMM</name>
<dbReference type="HOGENOM" id="CLU_128239_1_0_6"/>
<dbReference type="STRING" id="857087.Metme_4417"/>
<keyword evidence="2" id="KW-1185">Reference proteome</keyword>
<dbReference type="EMBL" id="CP002738">
    <property type="protein sequence ID" value="AEG02760.1"/>
    <property type="molecule type" value="Genomic_DNA"/>
</dbReference>
<dbReference type="Pfam" id="PF14078">
    <property type="entry name" value="DUF4259"/>
    <property type="match status" value="1"/>
</dbReference>
<dbReference type="InterPro" id="IPR025355">
    <property type="entry name" value="DUF4259"/>
</dbReference>
<organism evidence="1 2">
    <name type="scientific">Methylomonas methanica (strain DSM 25384 / MC09)</name>
    <dbReference type="NCBI Taxonomy" id="857087"/>
    <lineage>
        <taxon>Bacteria</taxon>
        <taxon>Pseudomonadati</taxon>
        <taxon>Pseudomonadota</taxon>
        <taxon>Gammaproteobacteria</taxon>
        <taxon>Methylococcales</taxon>
        <taxon>Methylococcaceae</taxon>
        <taxon>Methylomonas</taxon>
    </lineage>
</organism>
<dbReference type="AlphaFoldDB" id="G0A3Y8"/>
<proteinExistence type="predicted"/>
<reference evidence="2" key="3">
    <citation type="submission" date="2011-05" db="EMBL/GenBank/DDBJ databases">
        <title>Complete sequence of Methylomonas methanica MC09.</title>
        <authorList>
            <consortium name="US DOE Joint Genome Institute"/>
            <person name="Lucas S."/>
            <person name="Han J."/>
            <person name="Lapidus A."/>
            <person name="Cheng J.-F."/>
            <person name="Goodwin L."/>
            <person name="Pitluck S."/>
            <person name="Peters L."/>
            <person name="Mikhailova N."/>
            <person name="Teshima H."/>
            <person name="Han C."/>
            <person name="Tapia R."/>
            <person name="Land M."/>
            <person name="Hauser L."/>
            <person name="Kyrpides N."/>
            <person name="Ivanova N."/>
            <person name="Pagani I."/>
            <person name="Stein L."/>
            <person name="Woyke T."/>
        </authorList>
    </citation>
    <scope>NUCLEOTIDE SEQUENCE [LARGE SCALE GENOMIC DNA]</scope>
    <source>
        <strain evidence="2">MC09</strain>
    </source>
</reference>
<reference evidence="1 2" key="1">
    <citation type="journal article" date="2011" name="J. Bacteriol.">
        <title>Complete Genome Sequence of the Aerobic Marine Methanotroph Methylomonas methanica MC09.</title>
        <authorList>
            <person name="Boden R."/>
            <person name="Cunliffe M."/>
            <person name="Scanlan J."/>
            <person name="Moussard H."/>
            <person name="Kits K.D."/>
            <person name="Klotz M.G."/>
            <person name="Jetten M.S."/>
            <person name="Vuilleumier S."/>
            <person name="Han J."/>
            <person name="Peters L."/>
            <person name="Mikhailova N."/>
            <person name="Teshima H."/>
            <person name="Tapia R."/>
            <person name="Kyrpides N."/>
            <person name="Ivanova N."/>
            <person name="Pagani I."/>
            <person name="Cheng J.F."/>
            <person name="Goodwin L."/>
            <person name="Han C."/>
            <person name="Hauser L."/>
            <person name="Land M.L."/>
            <person name="Lapidus A."/>
            <person name="Lucas S."/>
            <person name="Pitluck S."/>
            <person name="Woyke T."/>
            <person name="Stein L."/>
            <person name="Murrell J.C."/>
        </authorList>
    </citation>
    <scope>NUCLEOTIDE SEQUENCE [LARGE SCALE GENOMIC DNA]</scope>
    <source>
        <strain evidence="1 2">MC09</strain>
    </source>
</reference>
<sequence length="142" mass="16088">MGAWDSGVFDNDDAADWINELADANDLEILNNAIYAVLDTPDYIEEPEGARLLCACEVVTAFRGKLSTNIPDEVRQWVKNHESLDTSPLIPAALQAIDRVLGDDSELKQLWEENEQDYPKWHEAILSIKRRLYSLMQPDNVS</sequence>
<dbReference type="Proteomes" id="UP000008888">
    <property type="component" value="Chromosome"/>
</dbReference>
<dbReference type="eggNOG" id="ENOG5033DI3">
    <property type="taxonomic scope" value="Bacteria"/>
</dbReference>
<gene>
    <name evidence="1" type="ordered locus">Metme_4417</name>
</gene>
<accession>G0A3Y8</accession>
<protein>
    <recommendedName>
        <fullName evidence="3">DUF4259 domain-containing protein</fullName>
    </recommendedName>
</protein>
<evidence type="ECO:0008006" key="3">
    <source>
        <dbReference type="Google" id="ProtNLM"/>
    </source>
</evidence>
<reference key="2">
    <citation type="submission" date="2011-05" db="EMBL/GenBank/DDBJ databases">
        <title>Complete genome sequence of the aerobic marine methanotroph Methylomonas methanica MC09.</title>
        <authorList>
            <person name="Boden R."/>
            <person name="Cunliffe M."/>
            <person name="Scanlan J."/>
            <person name="Moussard H."/>
            <person name="Kits K.D."/>
            <person name="Klotz M."/>
            <person name="Jetten M."/>
            <person name="Vuilleumier S."/>
            <person name="Han J."/>
            <person name="Peters L."/>
            <person name="Mikhailova N."/>
            <person name="Teshima H."/>
            <person name="Tapia R."/>
            <person name="Kyrpides N."/>
            <person name="Ivanova N."/>
            <person name="Pagani I."/>
            <person name="Cheng J.-F."/>
            <person name="Goodwin L."/>
            <person name="Han C."/>
            <person name="Hauser L."/>
            <person name="Land M."/>
            <person name="Lapidus A."/>
            <person name="Lucas S."/>
            <person name="Pitluck S."/>
            <person name="Woyke T."/>
            <person name="Stein L.Y."/>
            <person name="Murrell C."/>
        </authorList>
    </citation>
    <scope>NUCLEOTIDE SEQUENCE</scope>
    <source>
        <strain>MC09</strain>
    </source>
</reference>